<dbReference type="RefSeq" id="WP_260995324.1">
    <property type="nucleotide sequence ID" value="NZ_JAODWD010000006.1"/>
</dbReference>
<comment type="caution">
    <text evidence="6">The sequence shown here is derived from an EMBL/GenBank/DDBJ whole genome shotgun (WGS) entry which is preliminary data.</text>
</comment>
<dbReference type="EMBL" id="JAODWD010000006">
    <property type="protein sequence ID" value="MCT7661247.1"/>
    <property type="molecule type" value="Genomic_DNA"/>
</dbReference>
<evidence type="ECO:0000256" key="1">
    <source>
        <dbReference type="ARBA" id="ARBA00023015"/>
    </source>
</evidence>
<dbReference type="PROSITE" id="PS50977">
    <property type="entry name" value="HTH_TETR_2"/>
    <property type="match status" value="1"/>
</dbReference>
<dbReference type="InterPro" id="IPR001647">
    <property type="entry name" value="HTH_TetR"/>
</dbReference>
<accession>A0ABT2MG47</accession>
<dbReference type="SUPFAM" id="SSF46689">
    <property type="entry name" value="Homeodomain-like"/>
    <property type="match status" value="1"/>
</dbReference>
<reference evidence="7" key="1">
    <citation type="submission" date="2023-07" db="EMBL/GenBank/DDBJ databases">
        <authorList>
            <person name="Deng Y."/>
            <person name="Zhang Y.-Q."/>
        </authorList>
    </citation>
    <scope>NUCLEOTIDE SEQUENCE [LARGE SCALE GENOMIC DNA]</scope>
    <source>
        <strain evidence="7">CPCC 205710</strain>
    </source>
</reference>
<dbReference type="InterPro" id="IPR011075">
    <property type="entry name" value="TetR_C"/>
</dbReference>
<dbReference type="PROSITE" id="PS01081">
    <property type="entry name" value="HTH_TETR_1"/>
    <property type="match status" value="1"/>
</dbReference>
<keyword evidence="1" id="KW-0805">Transcription regulation</keyword>
<evidence type="ECO:0000313" key="7">
    <source>
        <dbReference type="Proteomes" id="UP001206639"/>
    </source>
</evidence>
<evidence type="ECO:0000313" key="6">
    <source>
        <dbReference type="EMBL" id="MCT7661247.1"/>
    </source>
</evidence>
<keyword evidence="7" id="KW-1185">Reference proteome</keyword>
<dbReference type="InterPro" id="IPR009057">
    <property type="entry name" value="Homeodomain-like_sf"/>
</dbReference>
<dbReference type="InterPro" id="IPR023772">
    <property type="entry name" value="DNA-bd_HTH_TetR-type_CS"/>
</dbReference>
<dbReference type="Pfam" id="PF16925">
    <property type="entry name" value="TetR_C_13"/>
    <property type="match status" value="1"/>
</dbReference>
<name>A0ABT2MG47_9MYCO</name>
<gene>
    <name evidence="6" type="ORF">N4S67_22835</name>
</gene>
<keyword evidence="2 4" id="KW-0238">DNA-binding</keyword>
<organism evidence="6 7">
    <name type="scientific">Mycobacterium deserti</name>
    <dbReference type="NCBI Taxonomy" id="2978347"/>
    <lineage>
        <taxon>Bacteria</taxon>
        <taxon>Bacillati</taxon>
        <taxon>Actinomycetota</taxon>
        <taxon>Actinomycetes</taxon>
        <taxon>Mycobacteriales</taxon>
        <taxon>Mycobacteriaceae</taxon>
        <taxon>Mycobacterium</taxon>
    </lineage>
</organism>
<dbReference type="PANTHER" id="PTHR47506">
    <property type="entry name" value="TRANSCRIPTIONAL REGULATORY PROTEIN"/>
    <property type="match status" value="1"/>
</dbReference>
<dbReference type="Pfam" id="PF00440">
    <property type="entry name" value="TetR_N"/>
    <property type="match status" value="1"/>
</dbReference>
<sequence length="196" mass="21229">MVASTRGRPRSFDRDFALDKAIRMFWRCGYEATSIRDLTDELGIGAPSLYTAFGDKQQLFAEALRVYDARYGGFIDAALTEEPTARKAAARILAEAPARYTRRGLPAGCLVVSGDAGATDEAVRQAARKLRRRNTAAFAAKIRADVDAGRLPADTDALALARYTMAMLSGIAQSASDGVPRSQLERASRIAVQAWP</sequence>
<evidence type="ECO:0000256" key="3">
    <source>
        <dbReference type="ARBA" id="ARBA00023163"/>
    </source>
</evidence>
<protein>
    <submittedName>
        <fullName evidence="6">TetR/AcrR family transcriptional regulator</fullName>
    </submittedName>
</protein>
<dbReference type="Proteomes" id="UP001206639">
    <property type="component" value="Unassembled WGS sequence"/>
</dbReference>
<dbReference type="SUPFAM" id="SSF48498">
    <property type="entry name" value="Tetracyclin repressor-like, C-terminal domain"/>
    <property type="match status" value="1"/>
</dbReference>
<evidence type="ECO:0000256" key="4">
    <source>
        <dbReference type="PROSITE-ProRule" id="PRU00335"/>
    </source>
</evidence>
<dbReference type="PANTHER" id="PTHR47506:SF1">
    <property type="entry name" value="HTH-TYPE TRANSCRIPTIONAL REGULATOR YJDC"/>
    <property type="match status" value="1"/>
</dbReference>
<evidence type="ECO:0000259" key="5">
    <source>
        <dbReference type="PROSITE" id="PS50977"/>
    </source>
</evidence>
<keyword evidence="3" id="KW-0804">Transcription</keyword>
<dbReference type="InterPro" id="IPR036271">
    <property type="entry name" value="Tet_transcr_reg_TetR-rel_C_sf"/>
</dbReference>
<dbReference type="Gene3D" id="1.10.357.10">
    <property type="entry name" value="Tetracycline Repressor, domain 2"/>
    <property type="match status" value="1"/>
</dbReference>
<proteinExistence type="predicted"/>
<feature type="DNA-binding region" description="H-T-H motif" evidence="4">
    <location>
        <begin position="34"/>
        <end position="53"/>
    </location>
</feature>
<feature type="domain" description="HTH tetR-type" evidence="5">
    <location>
        <begin position="11"/>
        <end position="71"/>
    </location>
</feature>
<evidence type="ECO:0000256" key="2">
    <source>
        <dbReference type="ARBA" id="ARBA00023125"/>
    </source>
</evidence>
<dbReference type="Gene3D" id="1.10.10.60">
    <property type="entry name" value="Homeodomain-like"/>
    <property type="match status" value="1"/>
</dbReference>